<evidence type="ECO:0000256" key="4">
    <source>
        <dbReference type="PROSITE-ProRule" id="PRU00433"/>
    </source>
</evidence>
<gene>
    <name evidence="7" type="ORF">AUC69_08855</name>
</gene>
<feature type="domain" description="Cytochrome c" evidence="6">
    <location>
        <begin position="194"/>
        <end position="302"/>
    </location>
</feature>
<comment type="caution">
    <text evidence="7">The sequence shown here is derived from an EMBL/GenBank/DDBJ whole genome shotgun (WGS) entry which is preliminary data.</text>
</comment>
<dbReference type="AlphaFoldDB" id="A0A1E3W2H3"/>
<dbReference type="InterPro" id="IPR036909">
    <property type="entry name" value="Cyt_c-like_dom_sf"/>
</dbReference>
<keyword evidence="8" id="KW-1185">Reference proteome</keyword>
<evidence type="ECO:0000256" key="5">
    <source>
        <dbReference type="SAM" id="MobiDB-lite"/>
    </source>
</evidence>
<dbReference type="GO" id="GO:0020037">
    <property type="term" value="F:heme binding"/>
    <property type="evidence" value="ECO:0007669"/>
    <property type="project" value="InterPro"/>
</dbReference>
<proteinExistence type="predicted"/>
<dbReference type="Pfam" id="PF00034">
    <property type="entry name" value="Cytochrom_C"/>
    <property type="match status" value="2"/>
</dbReference>
<keyword evidence="1 4" id="KW-0349">Heme</keyword>
<dbReference type="GO" id="GO:0046872">
    <property type="term" value="F:metal ion binding"/>
    <property type="evidence" value="ECO:0007669"/>
    <property type="project" value="UniProtKB-KW"/>
</dbReference>
<dbReference type="SUPFAM" id="SSF46626">
    <property type="entry name" value="Cytochrome c"/>
    <property type="match status" value="2"/>
</dbReference>
<name>A0A1E3W2H3_9HYPH</name>
<dbReference type="Gene3D" id="1.10.760.10">
    <property type="entry name" value="Cytochrome c-like domain"/>
    <property type="match status" value="1"/>
</dbReference>
<dbReference type="PANTHER" id="PTHR35008">
    <property type="entry name" value="BLL4482 PROTEIN-RELATED"/>
    <property type="match status" value="1"/>
</dbReference>
<dbReference type="OrthoDB" id="9811281at2"/>
<sequence length="324" mass="34367">MRRALLVLLVLGAAGALAFYLLTIPVTVPASALPDDHVPDLDNGKTMFTAGGCAECHAAPAGACDDLDIKDETVLAGGRCLKTDFGTFYVPNISPDRETGIGAWTTLDFVNAMKRGVAPGGVHLYPAFPYTSYQRMSYADLIDLKAYLDTLPSISNEAPAHALRFPYNIRRGVGLFQRLYVDGKTRAPDADASDELNRGAYLALGPGHCGECHSPRNWLGGTIAAEAFAGAKSPEGGTVPNITPSADGIGDWTEEDIAYLLEAGNTPDFDVIGETMAPVQENMAKLTPQDRNAIAAFIKSLPPRPNAVQKSKAKGETAGEEAEN</sequence>
<dbReference type="RefSeq" id="WP_069441253.1">
    <property type="nucleotide sequence ID" value="NZ_LPWF01000016.1"/>
</dbReference>
<evidence type="ECO:0000256" key="2">
    <source>
        <dbReference type="ARBA" id="ARBA00022723"/>
    </source>
</evidence>
<evidence type="ECO:0000313" key="7">
    <source>
        <dbReference type="EMBL" id="ODR99711.1"/>
    </source>
</evidence>
<dbReference type="Proteomes" id="UP000094472">
    <property type="component" value="Unassembled WGS sequence"/>
</dbReference>
<protein>
    <recommendedName>
        <fullName evidence="6">Cytochrome c domain-containing protein</fullName>
    </recommendedName>
</protein>
<feature type="region of interest" description="Disordered" evidence="5">
    <location>
        <begin position="300"/>
        <end position="324"/>
    </location>
</feature>
<dbReference type="GO" id="GO:0009055">
    <property type="term" value="F:electron transfer activity"/>
    <property type="evidence" value="ECO:0007669"/>
    <property type="project" value="InterPro"/>
</dbReference>
<feature type="domain" description="Cytochrome c" evidence="6">
    <location>
        <begin position="39"/>
        <end position="152"/>
    </location>
</feature>
<dbReference type="InterPro" id="IPR051459">
    <property type="entry name" value="Cytochrome_c-type_DH"/>
</dbReference>
<evidence type="ECO:0000256" key="3">
    <source>
        <dbReference type="ARBA" id="ARBA00023004"/>
    </source>
</evidence>
<organism evidence="7 8">
    <name type="scientific">Methyloceanibacter superfactus</name>
    <dbReference type="NCBI Taxonomy" id="1774969"/>
    <lineage>
        <taxon>Bacteria</taxon>
        <taxon>Pseudomonadati</taxon>
        <taxon>Pseudomonadota</taxon>
        <taxon>Alphaproteobacteria</taxon>
        <taxon>Hyphomicrobiales</taxon>
        <taxon>Hyphomicrobiaceae</taxon>
        <taxon>Methyloceanibacter</taxon>
    </lineage>
</organism>
<dbReference type="EMBL" id="LPWF01000016">
    <property type="protein sequence ID" value="ODR99711.1"/>
    <property type="molecule type" value="Genomic_DNA"/>
</dbReference>
<keyword evidence="2 4" id="KW-0479">Metal-binding</keyword>
<accession>A0A1E3W2H3</accession>
<evidence type="ECO:0000313" key="8">
    <source>
        <dbReference type="Proteomes" id="UP000094472"/>
    </source>
</evidence>
<reference evidence="7 8" key="1">
    <citation type="journal article" date="2016" name="Environ. Microbiol.">
        <title>New Methyloceanibacter diversity from North Sea sediments includes methanotroph containing solely the soluble methane monooxygenase.</title>
        <authorList>
            <person name="Vekeman B."/>
            <person name="Kerckhof F.M."/>
            <person name="Cremers G."/>
            <person name="de Vos P."/>
            <person name="Vandamme P."/>
            <person name="Boon N."/>
            <person name="Op den Camp H.J."/>
            <person name="Heylen K."/>
        </authorList>
    </citation>
    <scope>NUCLEOTIDE SEQUENCE [LARGE SCALE GENOMIC DNA]</scope>
    <source>
        <strain evidence="7 8">R-67175</strain>
    </source>
</reference>
<dbReference type="STRING" id="1774969.AUC69_08855"/>
<dbReference type="PANTHER" id="PTHR35008:SF8">
    <property type="entry name" value="ALCOHOL DEHYDROGENASE CYTOCHROME C SUBUNIT"/>
    <property type="match status" value="1"/>
</dbReference>
<evidence type="ECO:0000256" key="1">
    <source>
        <dbReference type="ARBA" id="ARBA00022617"/>
    </source>
</evidence>
<dbReference type="InterPro" id="IPR009056">
    <property type="entry name" value="Cyt_c-like_dom"/>
</dbReference>
<evidence type="ECO:0000259" key="6">
    <source>
        <dbReference type="PROSITE" id="PS51007"/>
    </source>
</evidence>
<dbReference type="PROSITE" id="PS51007">
    <property type="entry name" value="CYTC"/>
    <property type="match status" value="2"/>
</dbReference>
<keyword evidence="3 4" id="KW-0408">Iron</keyword>